<feature type="region of interest" description="Disordered" evidence="6">
    <location>
        <begin position="141"/>
        <end position="258"/>
    </location>
</feature>
<gene>
    <name evidence="9" type="ORF">IV203_025980</name>
</gene>
<evidence type="ECO:0000256" key="2">
    <source>
        <dbReference type="ARBA" id="ARBA00004370"/>
    </source>
</evidence>
<feature type="region of interest" description="Disordered" evidence="6">
    <location>
        <begin position="406"/>
        <end position="439"/>
    </location>
</feature>
<sequence length="961" mass="104788">MEVDERSNGQSSEEDGNATSTFVADPMRHSSRLSDVVETEVTSQQTSMTSSDSNDPNVFSTQSDGTQVVRSMPVCPNININGNKRNVIPDRPIEDVARDTKRILEICYGNGSKTVATVATVDAVVPNKDSIELKCIELNPKPKKKKGTKSSTTASSTKKKKSSGSTQKKKKAEGSERSSEDTDESNDPSKEGGEGDPHKKKRKKKAKIITITKTITNEDGTTTTVVVKKRRKRKKKKPAIKRDAAGRIVRKRRKIKNRHRVVKKELIKKGKDAKIDLPTIEECGSSSEEEDSSCSSGSSDSGSDYEYSTGDSSQYTLETIYTYDSGDDDIVDSDEEENEMMVLYEDEEEENDDGQEIVVEGFPCSEKAAVDGTSNGDTAGTASTIESLTPNLGGKIGSMQKLDLEAASTPGPKSDSAVLEQPKERSFESAAPTEADTEVDSNQRKGISYWGRRKLILVGSALVAIVAGIVILIVYFAASSKNEHTGAPSMAPTIATDAPSPTPSAMPTFEPTGILNTSSTICELPSDETDVLVLQAENANFFFGSTTDGNETSGFCGEGYATDFLDEESSIVFYPLELNRTGFYMLEIRYSNGEDRDLPLRLRINEQDVGVFSMIPTGDWSTWMVEGIDGILLREGSNHSMEVLTADTKNMGPNVDWISLRFQDSLTRFEYLTSILALLTNIAAPSPAQIAALVWMSSEDPINWDTLTDQEIIERYSLVQFYRSTEGDLWITDNEWLSGLHVCNWYGISCSEDQFVTDLILDENGVYGSIPEDLFLLTNLVTVSLNTNSLEGTLGSAFGRLRNLESLLLGANFLSGPLPDEIGNLANLTILDLSANDLDGDIPPELYDLVSLRVLVLSSNDFAGSLAPDIHKMSALKEINVQSNTLTGAIPTELGLLTELTSLLLGFNFFSGTIPSELGLLTNLVFLDLNTNQLTGQVPHELQALNGTVIDYYGNAVRNPR</sequence>
<dbReference type="PANTHER" id="PTHR48059:SF30">
    <property type="entry name" value="OS06G0587000 PROTEIN"/>
    <property type="match status" value="1"/>
</dbReference>
<feature type="region of interest" description="Disordered" evidence="6">
    <location>
        <begin position="274"/>
        <end position="312"/>
    </location>
</feature>
<feature type="domain" description="CBM6" evidence="8">
    <location>
        <begin position="532"/>
        <end position="661"/>
    </location>
</feature>
<dbReference type="GO" id="GO:0030246">
    <property type="term" value="F:carbohydrate binding"/>
    <property type="evidence" value="ECO:0007669"/>
    <property type="project" value="InterPro"/>
</dbReference>
<dbReference type="GO" id="GO:0016020">
    <property type="term" value="C:membrane"/>
    <property type="evidence" value="ECO:0007669"/>
    <property type="project" value="UniProtKB-SubCell"/>
</dbReference>
<evidence type="ECO:0000313" key="10">
    <source>
        <dbReference type="Proteomes" id="UP000693970"/>
    </source>
</evidence>
<feature type="compositionally biased region" description="Basic residues" evidence="6">
    <location>
        <begin position="198"/>
        <end position="207"/>
    </location>
</feature>
<dbReference type="Pfam" id="PF00560">
    <property type="entry name" value="LRR_1"/>
    <property type="match status" value="2"/>
</dbReference>
<dbReference type="FunFam" id="3.80.10.10:FF:000383">
    <property type="entry name" value="Leucine-rich repeat receptor protein kinase EMS1"/>
    <property type="match status" value="1"/>
</dbReference>
<accession>A0A9K3LH45</accession>
<evidence type="ECO:0000256" key="5">
    <source>
        <dbReference type="ARBA" id="ARBA00023136"/>
    </source>
</evidence>
<feature type="compositionally biased region" description="Low complexity" evidence="6">
    <location>
        <begin position="42"/>
        <end position="53"/>
    </location>
</feature>
<feature type="compositionally biased region" description="Basic residues" evidence="6">
    <location>
        <begin position="248"/>
        <end position="258"/>
    </location>
</feature>
<keyword evidence="3" id="KW-0732">Signal</keyword>
<evidence type="ECO:0000256" key="7">
    <source>
        <dbReference type="SAM" id="Phobius"/>
    </source>
</evidence>
<feature type="compositionally biased region" description="Low complexity" evidence="6">
    <location>
        <begin position="293"/>
        <end position="312"/>
    </location>
</feature>
<keyword evidence="7" id="KW-1133">Transmembrane helix</keyword>
<keyword evidence="4" id="KW-0677">Repeat</keyword>
<evidence type="ECO:0000259" key="8">
    <source>
        <dbReference type="PROSITE" id="PS51175"/>
    </source>
</evidence>
<feature type="transmembrane region" description="Helical" evidence="7">
    <location>
        <begin position="455"/>
        <end position="478"/>
    </location>
</feature>
<feature type="compositionally biased region" description="Low complexity" evidence="6">
    <location>
        <begin position="208"/>
        <end position="226"/>
    </location>
</feature>
<evidence type="ECO:0000256" key="3">
    <source>
        <dbReference type="ARBA" id="ARBA00022729"/>
    </source>
</evidence>
<comment type="subcellular location">
    <subcellularLocation>
        <location evidence="1">Cell envelope</location>
    </subcellularLocation>
    <subcellularLocation>
        <location evidence="2">Membrane</location>
    </subcellularLocation>
</comment>
<protein>
    <submittedName>
        <fullName evidence="9">Two component regulator</fullName>
    </submittedName>
</protein>
<reference evidence="9" key="2">
    <citation type="submission" date="2021-04" db="EMBL/GenBank/DDBJ databases">
        <authorList>
            <person name="Podell S."/>
        </authorList>
    </citation>
    <scope>NUCLEOTIDE SEQUENCE</scope>
    <source>
        <strain evidence="9">Hildebrandi</strain>
    </source>
</reference>
<dbReference type="OrthoDB" id="73067at2759"/>
<feature type="compositionally biased region" description="Basic residues" evidence="6">
    <location>
        <begin position="157"/>
        <end position="171"/>
    </location>
</feature>
<keyword evidence="10" id="KW-1185">Reference proteome</keyword>
<evidence type="ECO:0000256" key="4">
    <source>
        <dbReference type="ARBA" id="ARBA00022737"/>
    </source>
</evidence>
<dbReference type="InterPro" id="IPR001611">
    <property type="entry name" value="Leu-rich_rpt"/>
</dbReference>
<dbReference type="InterPro" id="IPR005084">
    <property type="entry name" value="CBM6"/>
</dbReference>
<dbReference type="PANTHER" id="PTHR48059">
    <property type="entry name" value="POLYGALACTURONASE INHIBITOR 1"/>
    <property type="match status" value="1"/>
</dbReference>
<evidence type="ECO:0000313" key="9">
    <source>
        <dbReference type="EMBL" id="KAG7362314.1"/>
    </source>
</evidence>
<dbReference type="Proteomes" id="UP000693970">
    <property type="component" value="Unassembled WGS sequence"/>
</dbReference>
<feature type="compositionally biased region" description="Polar residues" evidence="6">
    <location>
        <begin position="54"/>
        <end position="67"/>
    </location>
</feature>
<keyword evidence="7" id="KW-0812">Transmembrane</keyword>
<dbReference type="AlphaFoldDB" id="A0A9K3LH45"/>
<feature type="compositionally biased region" description="Basic and acidic residues" evidence="6">
    <location>
        <begin position="187"/>
        <end position="197"/>
    </location>
</feature>
<feature type="region of interest" description="Disordered" evidence="6">
    <location>
        <begin position="1"/>
        <end position="67"/>
    </location>
</feature>
<dbReference type="PROSITE" id="PS51175">
    <property type="entry name" value="CBM6"/>
    <property type="match status" value="1"/>
</dbReference>
<organism evidence="9 10">
    <name type="scientific">Nitzschia inconspicua</name>
    <dbReference type="NCBI Taxonomy" id="303405"/>
    <lineage>
        <taxon>Eukaryota</taxon>
        <taxon>Sar</taxon>
        <taxon>Stramenopiles</taxon>
        <taxon>Ochrophyta</taxon>
        <taxon>Bacillariophyta</taxon>
        <taxon>Bacillariophyceae</taxon>
        <taxon>Bacillariophycidae</taxon>
        <taxon>Bacillariales</taxon>
        <taxon>Bacillariaceae</taxon>
        <taxon>Nitzschia</taxon>
    </lineage>
</organism>
<reference evidence="9" key="1">
    <citation type="journal article" date="2021" name="Sci. Rep.">
        <title>Diploid genomic architecture of Nitzschia inconspicua, an elite biomass production diatom.</title>
        <authorList>
            <person name="Oliver A."/>
            <person name="Podell S."/>
            <person name="Pinowska A."/>
            <person name="Traller J.C."/>
            <person name="Smith S.R."/>
            <person name="McClure R."/>
            <person name="Beliaev A."/>
            <person name="Bohutskyi P."/>
            <person name="Hill E.A."/>
            <person name="Rabines A."/>
            <person name="Zheng H."/>
            <person name="Allen L.Z."/>
            <person name="Kuo A."/>
            <person name="Grigoriev I.V."/>
            <person name="Allen A.E."/>
            <person name="Hazlebeck D."/>
            <person name="Allen E.E."/>
        </authorList>
    </citation>
    <scope>NUCLEOTIDE SEQUENCE</scope>
    <source>
        <strain evidence="9">Hildebrandi</strain>
    </source>
</reference>
<evidence type="ECO:0000256" key="1">
    <source>
        <dbReference type="ARBA" id="ARBA00004196"/>
    </source>
</evidence>
<name>A0A9K3LH45_9STRA</name>
<dbReference type="EMBL" id="JAGRRH010000012">
    <property type="protein sequence ID" value="KAG7362314.1"/>
    <property type="molecule type" value="Genomic_DNA"/>
</dbReference>
<dbReference type="FunFam" id="3.80.10.10:FF:000400">
    <property type="entry name" value="Nuclear pore complex protein NUP107"/>
    <property type="match status" value="1"/>
</dbReference>
<feature type="compositionally biased region" description="Basic residues" evidence="6">
    <location>
        <begin position="227"/>
        <end position="239"/>
    </location>
</feature>
<proteinExistence type="predicted"/>
<comment type="caution">
    <text evidence="9">The sequence shown here is derived from an EMBL/GenBank/DDBJ whole genome shotgun (WGS) entry which is preliminary data.</text>
</comment>
<dbReference type="InterPro" id="IPR051848">
    <property type="entry name" value="PGIP"/>
</dbReference>
<keyword evidence="5 7" id="KW-0472">Membrane</keyword>
<evidence type="ECO:0000256" key="6">
    <source>
        <dbReference type="SAM" id="MobiDB-lite"/>
    </source>
</evidence>